<comment type="similarity">
    <text evidence="10">Belongs to the DPH1/DPH2 family.</text>
</comment>
<keyword evidence="10" id="KW-0004">4Fe-4S</keyword>
<dbReference type="NCBIfam" id="TIGR00322">
    <property type="entry name" value="diphth2_R"/>
    <property type="match status" value="1"/>
</dbReference>
<dbReference type="GO" id="GO:0051539">
    <property type="term" value="F:4 iron, 4 sulfur cluster binding"/>
    <property type="evidence" value="ECO:0007669"/>
    <property type="project" value="UniProtKB-UniRule"/>
</dbReference>
<dbReference type="Gene3D" id="3.40.50.11840">
    <property type="entry name" value="Diphthamide synthesis DPH1/DPH2 domain 1"/>
    <property type="match status" value="1"/>
</dbReference>
<evidence type="ECO:0000313" key="11">
    <source>
        <dbReference type="EMBL" id="RZN70895.1"/>
    </source>
</evidence>
<dbReference type="GO" id="GO:0090560">
    <property type="term" value="F:2-(3-amino-3-carboxypropyl)histidine synthase activity"/>
    <property type="evidence" value="ECO:0007669"/>
    <property type="project" value="UniProtKB-UniRule"/>
</dbReference>
<evidence type="ECO:0000256" key="5">
    <source>
        <dbReference type="ARBA" id="ARBA00022691"/>
    </source>
</evidence>
<evidence type="ECO:0000313" key="12">
    <source>
        <dbReference type="Proteomes" id="UP000320766"/>
    </source>
</evidence>
<evidence type="ECO:0000256" key="10">
    <source>
        <dbReference type="PIRNR" id="PIRNR004967"/>
    </source>
</evidence>
<evidence type="ECO:0000256" key="1">
    <source>
        <dbReference type="ARBA" id="ARBA00001966"/>
    </source>
</evidence>
<dbReference type="GO" id="GO:0046872">
    <property type="term" value="F:metal ion binding"/>
    <property type="evidence" value="ECO:0007669"/>
    <property type="project" value="UniProtKB-KW"/>
</dbReference>
<dbReference type="NCBIfam" id="TIGR03682">
    <property type="entry name" value="arCOG04112"/>
    <property type="match status" value="1"/>
</dbReference>
<dbReference type="Proteomes" id="UP000320766">
    <property type="component" value="Unassembled WGS sequence"/>
</dbReference>
<dbReference type="Gene3D" id="3.40.50.11850">
    <property type="entry name" value="Diphthamide synthesis DPH1/DPH2 domain 2"/>
    <property type="match status" value="1"/>
</dbReference>
<keyword evidence="8 10" id="KW-0411">Iron-sulfur</keyword>
<comment type="function">
    <text evidence="10">Catalyzes the first step of diphthamide biosynthesis, i.e. the transfer of the 3-amino-3-carboxypropyl group from S-adenosyl-L-methionine (SAM) to the C2 position of the imidazole ring of the target histidine residue in translation elongation factor 2 (EF-2).</text>
</comment>
<evidence type="ECO:0000256" key="2">
    <source>
        <dbReference type="ARBA" id="ARBA00005156"/>
    </source>
</evidence>
<sequence>MNDIQDKKSFSCHKPGCYKLDLEDVVKKIKKIGAKKVGLQFPDGLLRRSTDIKDYIENETKSLVLISGNSCFGACDLDMDLLNEVDLLFHFGHSKIFDVKRVEYVEARMKCDFNDLLRASLTFIHADKISLVSTVQHIGDLKRIKAFYEENGIVCIIGKGDSRITYEGQVLGCNFSSAKNDGEEIIYIGSGYFHPIGIGIATKKRVLKVDPISKEIEEVKTERLIRRRYGVISKAMDFRSVGILVSSKIGQKRSDIALKLYKNALKRGYEAYILYMGTIYPEGIGIKVDLLVNTACPRIAIDDYQRFNVPILTPIEFEMLLGGRPMDEYIMDEIR</sequence>
<dbReference type="InterPro" id="IPR016435">
    <property type="entry name" value="DPH1/DPH2"/>
</dbReference>
<organism evidence="11 12">
    <name type="scientific">Candidatus Methanolliviera hydrocarbonicum</name>
    <dbReference type="NCBI Taxonomy" id="2491085"/>
    <lineage>
        <taxon>Archaea</taxon>
        <taxon>Methanobacteriati</taxon>
        <taxon>Methanobacteriota</taxon>
        <taxon>Candidatus Methanoliparia</taxon>
        <taxon>Candidatus Methanoliparales</taxon>
        <taxon>Candidatus Methanollivieraceae</taxon>
        <taxon>Candidatus Methanolliviera</taxon>
    </lineage>
</organism>
<evidence type="ECO:0000256" key="3">
    <source>
        <dbReference type="ARBA" id="ARBA00012221"/>
    </source>
</evidence>
<dbReference type="InterPro" id="IPR035435">
    <property type="entry name" value="DPH1/DPH2_euk_archaea"/>
</dbReference>
<name>A0A520KXZ2_9EURY</name>
<keyword evidence="6 10" id="KW-0479">Metal-binding</keyword>
<dbReference type="PANTHER" id="PTHR10762">
    <property type="entry name" value="DIPHTHAMIDE BIOSYNTHESIS PROTEIN"/>
    <property type="match status" value="1"/>
</dbReference>
<keyword evidence="7 10" id="KW-0408">Iron</keyword>
<comment type="catalytic activity">
    <reaction evidence="9 10">
        <text>L-histidyl-[translation elongation factor 2] + S-adenosyl-L-methionine = 2-[(3S)-amino-3-carboxypropyl]-L-histidyl-[translation elongation factor 2] + S-methyl-5'-thioadenosine + H(+)</text>
        <dbReference type="Rhea" id="RHEA:36783"/>
        <dbReference type="Rhea" id="RHEA-COMP:9748"/>
        <dbReference type="Rhea" id="RHEA-COMP:9749"/>
        <dbReference type="ChEBI" id="CHEBI:15378"/>
        <dbReference type="ChEBI" id="CHEBI:17509"/>
        <dbReference type="ChEBI" id="CHEBI:29979"/>
        <dbReference type="ChEBI" id="CHEBI:59789"/>
        <dbReference type="ChEBI" id="CHEBI:73995"/>
        <dbReference type="EC" id="2.5.1.108"/>
    </reaction>
</comment>
<dbReference type="EC" id="2.5.1.108" evidence="3 10"/>
<comment type="pathway">
    <text evidence="2 10">Protein modification; peptidyl-diphthamide biosynthesis.</text>
</comment>
<comment type="caution">
    <text evidence="11">The sequence shown here is derived from an EMBL/GenBank/DDBJ whole genome shotgun (WGS) entry which is preliminary data.</text>
</comment>
<dbReference type="InterPro" id="IPR042264">
    <property type="entry name" value="DPH1/DPH2_2"/>
</dbReference>
<protein>
    <recommendedName>
        <fullName evidence="3 10">2-(3-amino-3-carboxypropyl)histidine synthase</fullName>
        <ecNumber evidence="3 10">2.5.1.108</ecNumber>
    </recommendedName>
</protein>
<dbReference type="SFLD" id="SFLDS00032">
    <property type="entry name" value="Radical_SAM_3-amino-3-carboxyp"/>
    <property type="match status" value="1"/>
</dbReference>
<dbReference type="PANTHER" id="PTHR10762:SF1">
    <property type="entry name" value="2-(3-AMINO-3-CARBOXYPROPYL)HISTIDINE SYNTHASE SUBUNIT 1"/>
    <property type="match status" value="1"/>
</dbReference>
<accession>A0A520KXZ2</accession>
<dbReference type="InterPro" id="IPR042265">
    <property type="entry name" value="DPH1/DPH2_3"/>
</dbReference>
<dbReference type="InterPro" id="IPR042263">
    <property type="entry name" value="DPH1/DPH2_1"/>
</dbReference>
<comment type="cofactor">
    <cofactor evidence="1 10">
        <name>[4Fe-4S] cluster</name>
        <dbReference type="ChEBI" id="CHEBI:49883"/>
    </cofactor>
</comment>
<evidence type="ECO:0000256" key="4">
    <source>
        <dbReference type="ARBA" id="ARBA00022679"/>
    </source>
</evidence>
<evidence type="ECO:0000256" key="7">
    <source>
        <dbReference type="ARBA" id="ARBA00023004"/>
    </source>
</evidence>
<keyword evidence="4 10" id="KW-0808">Transferase</keyword>
<evidence type="ECO:0000256" key="9">
    <source>
        <dbReference type="ARBA" id="ARBA00048403"/>
    </source>
</evidence>
<gene>
    <name evidence="11" type="primary">dph2</name>
    <name evidence="11" type="ORF">EF807_02715</name>
</gene>
<evidence type="ECO:0000256" key="8">
    <source>
        <dbReference type="ARBA" id="ARBA00023014"/>
    </source>
</evidence>
<dbReference type="Pfam" id="PF01866">
    <property type="entry name" value="Diphthamide_syn"/>
    <property type="match status" value="1"/>
</dbReference>
<dbReference type="AlphaFoldDB" id="A0A520KXZ2"/>
<dbReference type="UniPathway" id="UPA00559"/>
<dbReference type="GO" id="GO:0017183">
    <property type="term" value="P:protein histidyl modification to diphthamide"/>
    <property type="evidence" value="ECO:0007669"/>
    <property type="project" value="UniProtKB-UniRule"/>
</dbReference>
<dbReference type="InterPro" id="IPR022428">
    <property type="entry name" value="Dph2_arc"/>
</dbReference>
<dbReference type="PIRSF" id="PIRSF004967">
    <property type="entry name" value="DPH1"/>
    <property type="match status" value="1"/>
</dbReference>
<keyword evidence="5 10" id="KW-0949">S-adenosyl-L-methionine</keyword>
<dbReference type="Gene3D" id="3.40.50.11860">
    <property type="entry name" value="Diphthamide synthesis DPH1/DPH2 domain 3"/>
    <property type="match status" value="1"/>
</dbReference>
<evidence type="ECO:0000256" key="6">
    <source>
        <dbReference type="ARBA" id="ARBA00022723"/>
    </source>
</evidence>
<reference evidence="11 12" key="1">
    <citation type="journal article" date="2019" name="Nat. Microbiol.">
        <title>Wide diversity of methane and short-chain alkane metabolisms in uncultured archaea.</title>
        <authorList>
            <person name="Borrel G."/>
            <person name="Adam P.S."/>
            <person name="McKay L.J."/>
            <person name="Chen L.X."/>
            <person name="Sierra-Garcia I.N."/>
            <person name="Sieber C.M."/>
            <person name="Letourneur Q."/>
            <person name="Ghozlane A."/>
            <person name="Andersen G.L."/>
            <person name="Li W.J."/>
            <person name="Hallam S.J."/>
            <person name="Muyzer G."/>
            <person name="de Oliveira V.M."/>
            <person name="Inskeep W.P."/>
            <person name="Banfield J.F."/>
            <person name="Gribaldo S."/>
        </authorList>
    </citation>
    <scope>NUCLEOTIDE SEQUENCE [LARGE SCALE GENOMIC DNA]</scope>
    <source>
        <strain evidence="11">NM1b</strain>
    </source>
</reference>
<proteinExistence type="inferred from homology"/>
<dbReference type="EMBL" id="RXIL01000049">
    <property type="protein sequence ID" value="RZN70895.1"/>
    <property type="molecule type" value="Genomic_DNA"/>
</dbReference>